<evidence type="ECO:0000313" key="1">
    <source>
        <dbReference type="EMBL" id="HJB91226.1"/>
    </source>
</evidence>
<reference evidence="1" key="2">
    <citation type="submission" date="2021-04" db="EMBL/GenBank/DDBJ databases">
        <authorList>
            <person name="Gilroy R."/>
        </authorList>
    </citation>
    <scope>NUCLEOTIDE SEQUENCE</scope>
    <source>
        <strain evidence="1">USAMLcec3-2134</strain>
    </source>
</reference>
<organism evidence="1 2">
    <name type="scientific">Candidatus Eisenbergiella merdigallinarum</name>
    <dbReference type="NCBI Taxonomy" id="2838552"/>
    <lineage>
        <taxon>Bacteria</taxon>
        <taxon>Bacillati</taxon>
        <taxon>Bacillota</taxon>
        <taxon>Clostridia</taxon>
        <taxon>Lachnospirales</taxon>
        <taxon>Lachnospiraceae</taxon>
        <taxon>Eisenbergiella</taxon>
    </lineage>
</organism>
<proteinExistence type="predicted"/>
<dbReference type="AlphaFoldDB" id="A0A9D2MRT2"/>
<reference evidence="1" key="1">
    <citation type="journal article" date="2021" name="PeerJ">
        <title>Extensive microbial diversity within the chicken gut microbiome revealed by metagenomics and culture.</title>
        <authorList>
            <person name="Gilroy R."/>
            <person name="Ravi A."/>
            <person name="Getino M."/>
            <person name="Pursley I."/>
            <person name="Horton D.L."/>
            <person name="Alikhan N.F."/>
            <person name="Baker D."/>
            <person name="Gharbi K."/>
            <person name="Hall N."/>
            <person name="Watson M."/>
            <person name="Adriaenssens E.M."/>
            <person name="Foster-Nyarko E."/>
            <person name="Jarju S."/>
            <person name="Secka A."/>
            <person name="Antonio M."/>
            <person name="Oren A."/>
            <person name="Chaudhuri R.R."/>
            <person name="La Ragione R."/>
            <person name="Hildebrand F."/>
            <person name="Pallen M.J."/>
        </authorList>
    </citation>
    <scope>NUCLEOTIDE SEQUENCE</scope>
    <source>
        <strain evidence="1">USAMLcec3-2134</strain>
    </source>
</reference>
<dbReference type="Proteomes" id="UP000886883">
    <property type="component" value="Unassembled WGS sequence"/>
</dbReference>
<evidence type="ECO:0000313" key="2">
    <source>
        <dbReference type="Proteomes" id="UP000886883"/>
    </source>
</evidence>
<protein>
    <submittedName>
        <fullName evidence="1">Uncharacterized protein</fullName>
    </submittedName>
</protein>
<sequence length="138" mass="16673">MAQDRDFKYVLQDFSNLYIGARFTYGEMLENDDIPFKWRAIVRHYLLKEVNPETTMENHIFFMTERDFSYETLRELKAKFKMSVWVPPDGKRHRTGHYESREYKIEEIVTSEELHRQMDSIIVEELHLTKLALMTFAV</sequence>
<gene>
    <name evidence="1" type="ORF">H9763_07145</name>
</gene>
<name>A0A9D2MRT2_9FIRM</name>
<comment type="caution">
    <text evidence="1">The sequence shown here is derived from an EMBL/GenBank/DDBJ whole genome shotgun (WGS) entry which is preliminary data.</text>
</comment>
<accession>A0A9D2MRT2</accession>
<dbReference type="EMBL" id="DWXE01000026">
    <property type="protein sequence ID" value="HJB91226.1"/>
    <property type="molecule type" value="Genomic_DNA"/>
</dbReference>